<organism evidence="7 8">
    <name type="scientific">Sediminibacillus albus</name>
    <dbReference type="NCBI Taxonomy" id="407036"/>
    <lineage>
        <taxon>Bacteria</taxon>
        <taxon>Bacillati</taxon>
        <taxon>Bacillota</taxon>
        <taxon>Bacilli</taxon>
        <taxon>Bacillales</taxon>
        <taxon>Bacillaceae</taxon>
        <taxon>Sediminibacillus</taxon>
    </lineage>
</organism>
<dbReference type="GO" id="GO:0004540">
    <property type="term" value="F:RNA nuclease activity"/>
    <property type="evidence" value="ECO:0007669"/>
    <property type="project" value="InterPro"/>
</dbReference>
<evidence type="ECO:0000256" key="2">
    <source>
        <dbReference type="ARBA" id="ARBA00022723"/>
    </source>
</evidence>
<dbReference type="PANTHER" id="PTHR30001:SF0">
    <property type="entry name" value="RIBONUCLEASE G"/>
    <property type="match status" value="1"/>
</dbReference>
<dbReference type="Proteomes" id="UP000198694">
    <property type="component" value="Unassembled WGS sequence"/>
</dbReference>
<dbReference type="SMART" id="SM00316">
    <property type="entry name" value="S1"/>
    <property type="match status" value="1"/>
</dbReference>
<dbReference type="EMBL" id="FNFL01000006">
    <property type="protein sequence ID" value="SDK40674.1"/>
    <property type="molecule type" value="Genomic_DNA"/>
</dbReference>
<evidence type="ECO:0000256" key="3">
    <source>
        <dbReference type="ARBA" id="ARBA00022801"/>
    </source>
</evidence>
<dbReference type="Pfam" id="PF10150">
    <property type="entry name" value="RNase_E_G"/>
    <property type="match status" value="1"/>
</dbReference>
<keyword evidence="2" id="KW-0479">Metal-binding</keyword>
<reference evidence="7 8" key="1">
    <citation type="submission" date="2016-10" db="EMBL/GenBank/DDBJ databases">
        <authorList>
            <person name="de Groot N.N."/>
        </authorList>
    </citation>
    <scope>NUCLEOTIDE SEQUENCE [LARGE SCALE GENOMIC DNA]</scope>
    <source>
        <strain evidence="7 8">CGMCC 1.6502</strain>
    </source>
</reference>
<dbReference type="GO" id="GO:0006364">
    <property type="term" value="P:rRNA processing"/>
    <property type="evidence" value="ECO:0007669"/>
    <property type="project" value="TreeGrafter"/>
</dbReference>
<dbReference type="STRING" id="407036.SAMN05216243_3026"/>
<keyword evidence="5" id="KW-0694">RNA-binding</keyword>
<dbReference type="PANTHER" id="PTHR30001">
    <property type="entry name" value="RIBONUCLEASE"/>
    <property type="match status" value="1"/>
</dbReference>
<feature type="domain" description="S1 motif" evidence="6">
    <location>
        <begin position="38"/>
        <end position="112"/>
    </location>
</feature>
<keyword evidence="4" id="KW-0460">Magnesium</keyword>
<dbReference type="GO" id="GO:0005737">
    <property type="term" value="C:cytoplasm"/>
    <property type="evidence" value="ECO:0007669"/>
    <property type="project" value="TreeGrafter"/>
</dbReference>
<dbReference type="InterPro" id="IPR003029">
    <property type="entry name" value="S1_domain"/>
</dbReference>
<protein>
    <submittedName>
        <fullName evidence="7">Ribonuclease G</fullName>
    </submittedName>
</protein>
<dbReference type="InterPro" id="IPR019307">
    <property type="entry name" value="RNA-bd_AU-1/RNase_E/G"/>
</dbReference>
<dbReference type="InterPro" id="IPR004659">
    <property type="entry name" value="RNase_E/G"/>
</dbReference>
<comment type="cofactor">
    <cofactor evidence="1">
        <name>Mg(2+)</name>
        <dbReference type="ChEBI" id="CHEBI:18420"/>
    </cofactor>
</comment>
<accession>A0A1G9BNE4</accession>
<keyword evidence="8" id="KW-1185">Reference proteome</keyword>
<evidence type="ECO:0000259" key="6">
    <source>
        <dbReference type="PROSITE" id="PS50126"/>
    </source>
</evidence>
<dbReference type="RefSeq" id="WP_093215903.1">
    <property type="nucleotide sequence ID" value="NZ_FNFL01000006.1"/>
</dbReference>
<dbReference type="OrthoDB" id="9804278at2"/>
<evidence type="ECO:0000313" key="8">
    <source>
        <dbReference type="Proteomes" id="UP000198694"/>
    </source>
</evidence>
<evidence type="ECO:0000256" key="4">
    <source>
        <dbReference type="ARBA" id="ARBA00022842"/>
    </source>
</evidence>
<dbReference type="AlphaFoldDB" id="A0A1G9BNE4"/>
<dbReference type="GO" id="GO:0046872">
    <property type="term" value="F:metal ion binding"/>
    <property type="evidence" value="ECO:0007669"/>
    <property type="project" value="UniProtKB-KW"/>
</dbReference>
<name>A0A1G9BNE4_9BACI</name>
<dbReference type="SUPFAM" id="SSF50249">
    <property type="entry name" value="Nucleic acid-binding proteins"/>
    <property type="match status" value="1"/>
</dbReference>
<sequence length="488" mass="54420">MATVYIHAATSEKIGIVEENGELKELVIDRPGLSGQVGNIYIARVDKLEKGLQAAFIDYDGGKRGFLQKKELPAARMDANLKLENIITEGQSIFVQVQKAAYGNKGAKLTANVTLPGTNIIYLPFGNYVAVSKKINEPLRGELRDRTTAMLSGEEGAIIRTSGHQVPFTDLENELDHLRKQWRMLSTQAHSSNVPARLYEDTAVPERLLRKFSPGTIDSVITDSLDMAKKIRAAFVDLAAITQWNRQLETTLPMSINQLLERAVRRKVSMEKGIELYIDQTEALTVIDVNSAAFTGKSDKGQTAVRVNRIAAKEIVRELRFRNISGIIIIDFINMKSTKDKADLIKEMTEQLAADPVRTEIYGFTKLGLLEMSRKRELYPLSYLLQDSSQSNQSCFSPSTIAFMMERELIQQAGANAEVLIVEVTAEVHRQFLQLVSLENLADNLGGELYLVKTDQIGSFFKVVYAGSKEYAGQYLTAKPTESIDKLF</sequence>
<dbReference type="Gene3D" id="2.40.50.140">
    <property type="entry name" value="Nucleic acid-binding proteins"/>
    <property type="match status" value="1"/>
</dbReference>
<dbReference type="InterPro" id="IPR012340">
    <property type="entry name" value="NA-bd_OB-fold"/>
</dbReference>
<dbReference type="PROSITE" id="PS50126">
    <property type="entry name" value="S1"/>
    <property type="match status" value="1"/>
</dbReference>
<evidence type="ECO:0000256" key="1">
    <source>
        <dbReference type="ARBA" id="ARBA00001946"/>
    </source>
</evidence>
<gene>
    <name evidence="7" type="ORF">SAMN05216243_3026</name>
</gene>
<keyword evidence="3" id="KW-0378">Hydrolase</keyword>
<dbReference type="GO" id="GO:0016787">
    <property type="term" value="F:hydrolase activity"/>
    <property type="evidence" value="ECO:0007669"/>
    <property type="project" value="UniProtKB-KW"/>
</dbReference>
<dbReference type="CDD" id="cd04453">
    <property type="entry name" value="S1_RNase_E"/>
    <property type="match status" value="1"/>
</dbReference>
<dbReference type="GO" id="GO:0003723">
    <property type="term" value="F:RNA binding"/>
    <property type="evidence" value="ECO:0007669"/>
    <property type="project" value="UniProtKB-KW"/>
</dbReference>
<evidence type="ECO:0000313" key="7">
    <source>
        <dbReference type="EMBL" id="SDK40674.1"/>
    </source>
</evidence>
<evidence type="ECO:0000256" key="5">
    <source>
        <dbReference type="ARBA" id="ARBA00022884"/>
    </source>
</evidence>
<proteinExistence type="predicted"/>